<gene>
    <name evidence="1" type="ORF">GJ697_11760</name>
</gene>
<evidence type="ECO:0000313" key="1">
    <source>
        <dbReference type="EMBL" id="MRX08514.1"/>
    </source>
</evidence>
<dbReference type="Pfam" id="PF00702">
    <property type="entry name" value="Hydrolase"/>
    <property type="match status" value="1"/>
</dbReference>
<dbReference type="Proteomes" id="UP000481037">
    <property type="component" value="Unassembled WGS sequence"/>
</dbReference>
<protein>
    <submittedName>
        <fullName evidence="1">HAD family hydrolase</fullName>
    </submittedName>
</protein>
<organism evidence="1 2">
    <name type="scientific">Duganella alba</name>
    <dbReference type="NCBI Taxonomy" id="2666081"/>
    <lineage>
        <taxon>Bacteria</taxon>
        <taxon>Pseudomonadati</taxon>
        <taxon>Pseudomonadota</taxon>
        <taxon>Betaproteobacteria</taxon>
        <taxon>Burkholderiales</taxon>
        <taxon>Oxalobacteraceae</taxon>
        <taxon>Telluria group</taxon>
        <taxon>Duganella</taxon>
    </lineage>
</organism>
<accession>A0A6L5QFH9</accession>
<evidence type="ECO:0000313" key="2">
    <source>
        <dbReference type="Proteomes" id="UP000481037"/>
    </source>
</evidence>
<dbReference type="EMBL" id="WKJM01000008">
    <property type="protein sequence ID" value="MRX08514.1"/>
    <property type="molecule type" value="Genomic_DNA"/>
</dbReference>
<dbReference type="GO" id="GO:0016787">
    <property type="term" value="F:hydrolase activity"/>
    <property type="evidence" value="ECO:0007669"/>
    <property type="project" value="UniProtKB-KW"/>
</dbReference>
<reference evidence="1 2" key="1">
    <citation type="submission" date="2019-11" db="EMBL/GenBank/DDBJ databases">
        <title>Novel species isolated from a subtropical stream in China.</title>
        <authorList>
            <person name="Lu H."/>
        </authorList>
    </citation>
    <scope>NUCLEOTIDE SEQUENCE [LARGE SCALE GENOMIC DNA]</scope>
    <source>
        <strain evidence="1 2">FT25W</strain>
    </source>
</reference>
<dbReference type="SFLD" id="SFLDG01129">
    <property type="entry name" value="C1.5:_HAD__Beta-PGM__Phosphata"/>
    <property type="match status" value="1"/>
</dbReference>
<dbReference type="Gene3D" id="3.40.50.1000">
    <property type="entry name" value="HAD superfamily/HAD-like"/>
    <property type="match status" value="1"/>
</dbReference>
<sequence length="227" mass="26171">MPDDIVFLVDCDNTLLDNDRVQSDLREHLEKEFGAEARDRYWSIYTELFAQLGYADYLGALQRYRIDAMNDPKLLLMAGWLMNYRFADRLYPGALDVIKHLRQWGKVVILSDGDVVFQPRKVEYSGLWDAVEGNVLIYIHKETMLEHIERAYPARRYVMIDDKVRILASMKQGWGDRLTTVFPRQGHYAVAPDVAGYTTPDLAVDRIADLLNYDLPAFAGLEKETSS</sequence>
<dbReference type="Gene3D" id="1.10.286.50">
    <property type="match status" value="1"/>
</dbReference>
<comment type="caution">
    <text evidence="1">The sequence shown here is derived from an EMBL/GenBank/DDBJ whole genome shotgun (WGS) entry which is preliminary data.</text>
</comment>
<name>A0A6L5QFH9_9BURK</name>
<dbReference type="AlphaFoldDB" id="A0A6L5QFH9"/>
<dbReference type="SUPFAM" id="SSF56784">
    <property type="entry name" value="HAD-like"/>
    <property type="match status" value="1"/>
</dbReference>
<proteinExistence type="predicted"/>
<dbReference type="SFLD" id="SFLDS00003">
    <property type="entry name" value="Haloacid_Dehalogenase"/>
    <property type="match status" value="1"/>
</dbReference>
<dbReference type="InterPro" id="IPR036412">
    <property type="entry name" value="HAD-like_sf"/>
</dbReference>
<dbReference type="RefSeq" id="WP_154365087.1">
    <property type="nucleotide sequence ID" value="NZ_WKJM01000008.1"/>
</dbReference>
<keyword evidence="1" id="KW-0378">Hydrolase</keyword>
<dbReference type="InterPro" id="IPR023214">
    <property type="entry name" value="HAD_sf"/>
</dbReference>
<keyword evidence="2" id="KW-1185">Reference proteome</keyword>